<accession>A0A1R3JGQ1</accession>
<organism evidence="2 3">
    <name type="scientific">Corchorus capsularis</name>
    <name type="common">Jute</name>
    <dbReference type="NCBI Taxonomy" id="210143"/>
    <lineage>
        <taxon>Eukaryota</taxon>
        <taxon>Viridiplantae</taxon>
        <taxon>Streptophyta</taxon>
        <taxon>Embryophyta</taxon>
        <taxon>Tracheophyta</taxon>
        <taxon>Spermatophyta</taxon>
        <taxon>Magnoliopsida</taxon>
        <taxon>eudicotyledons</taxon>
        <taxon>Gunneridae</taxon>
        <taxon>Pentapetalae</taxon>
        <taxon>rosids</taxon>
        <taxon>malvids</taxon>
        <taxon>Malvales</taxon>
        <taxon>Malvaceae</taxon>
        <taxon>Grewioideae</taxon>
        <taxon>Apeibeae</taxon>
        <taxon>Corchorus</taxon>
    </lineage>
</organism>
<comment type="caution">
    <text evidence="2">The sequence shown here is derived from an EMBL/GenBank/DDBJ whole genome shotgun (WGS) entry which is preliminary data.</text>
</comment>
<name>A0A1R3JGQ1_COCAP</name>
<evidence type="ECO:0000256" key="1">
    <source>
        <dbReference type="SAM" id="MobiDB-lite"/>
    </source>
</evidence>
<feature type="compositionally biased region" description="Polar residues" evidence="1">
    <location>
        <begin position="1"/>
        <end position="12"/>
    </location>
</feature>
<reference evidence="2 3" key="1">
    <citation type="submission" date="2013-09" db="EMBL/GenBank/DDBJ databases">
        <title>Corchorus capsularis genome sequencing.</title>
        <authorList>
            <person name="Alam M."/>
            <person name="Haque M.S."/>
            <person name="Islam M.S."/>
            <person name="Emdad E.M."/>
            <person name="Islam M.M."/>
            <person name="Ahmed B."/>
            <person name="Halim A."/>
            <person name="Hossen Q.M.M."/>
            <person name="Hossain M.Z."/>
            <person name="Ahmed R."/>
            <person name="Khan M.M."/>
            <person name="Islam R."/>
            <person name="Rashid M.M."/>
            <person name="Khan S.A."/>
            <person name="Rahman M.S."/>
            <person name="Alam M."/>
        </authorList>
    </citation>
    <scope>NUCLEOTIDE SEQUENCE [LARGE SCALE GENOMIC DNA]</scope>
    <source>
        <strain evidence="3">cv. CVL-1</strain>
        <tissue evidence="2">Whole seedling</tissue>
    </source>
</reference>
<keyword evidence="3" id="KW-1185">Reference proteome</keyword>
<feature type="region of interest" description="Disordered" evidence="1">
    <location>
        <begin position="1"/>
        <end position="31"/>
    </location>
</feature>
<evidence type="ECO:0000313" key="3">
    <source>
        <dbReference type="Proteomes" id="UP000188268"/>
    </source>
</evidence>
<dbReference type="Proteomes" id="UP000188268">
    <property type="component" value="Unassembled WGS sequence"/>
</dbReference>
<proteinExistence type="predicted"/>
<dbReference type="Gramene" id="OMO94013">
    <property type="protein sequence ID" value="OMO94013"/>
    <property type="gene ID" value="CCACVL1_06225"/>
</dbReference>
<dbReference type="EMBL" id="AWWV01007986">
    <property type="protein sequence ID" value="OMO94013.1"/>
    <property type="molecule type" value="Genomic_DNA"/>
</dbReference>
<sequence>MDLNAANPNRPSESLHHLHRTGQIKSEKILL</sequence>
<evidence type="ECO:0000313" key="2">
    <source>
        <dbReference type="EMBL" id="OMO94013.1"/>
    </source>
</evidence>
<gene>
    <name evidence="2" type="ORF">CCACVL1_06225</name>
</gene>
<dbReference type="AlphaFoldDB" id="A0A1R3JGQ1"/>
<protein>
    <submittedName>
        <fullName evidence="2">Uncharacterized protein</fullName>
    </submittedName>
</protein>